<dbReference type="AlphaFoldDB" id="A0A8H7NY76"/>
<reference evidence="2" key="1">
    <citation type="submission" date="2020-11" db="EMBL/GenBank/DDBJ databases">
        <authorList>
            <person name="Koelle M."/>
            <person name="Horta M.A.C."/>
            <person name="Nowrousian M."/>
            <person name="Ohm R.A."/>
            <person name="Benz P."/>
            <person name="Pilgard A."/>
        </authorList>
    </citation>
    <scope>NUCLEOTIDE SEQUENCE</scope>
    <source>
        <strain evidence="2">FPRL280</strain>
    </source>
</reference>
<name>A0A8H7NY76_9APHY</name>
<dbReference type="EMBL" id="JADOXO010000218">
    <property type="protein sequence ID" value="KAF9809114.1"/>
    <property type="molecule type" value="Genomic_DNA"/>
</dbReference>
<evidence type="ECO:0000313" key="2">
    <source>
        <dbReference type="EMBL" id="KAF9809114.1"/>
    </source>
</evidence>
<comment type="caution">
    <text evidence="2">The sequence shown here is derived from an EMBL/GenBank/DDBJ whole genome shotgun (WGS) entry which is preliminary data.</text>
</comment>
<proteinExistence type="predicted"/>
<dbReference type="Proteomes" id="UP000639403">
    <property type="component" value="Unassembled WGS sequence"/>
</dbReference>
<protein>
    <submittedName>
        <fullName evidence="2">Uncharacterized protein</fullName>
    </submittedName>
</protein>
<feature type="region of interest" description="Disordered" evidence="1">
    <location>
        <begin position="50"/>
        <end position="72"/>
    </location>
</feature>
<sequence>MSIYPALPDAGLPKRAMHALLLVERSCAQCWPLGVLDVPLCVVAIEHSERNDNQQPDGQAGRPKKPSKNEYVRKLPGMVQWGERPFGHPPDRRYWTRASEGAQFPVATSDSYNQQSYSFVQEYPRSHRQYPSTPLPAVEHQMGPSGYDRRTLRDVPSETYTYQGESLRAWETGYAGVQNTAYQPYPTSVDRRTRHEYQHGDQQSIGTLALVDGILRSLNVALSRVILSSPNAGDECAKHTACRSVCSHQIDAIPWHVCDDWCQLAFASFLFSTGSIRFALPATIGPGLSIFICRRVATSIATADYLTCRHTDHGFVSGRSGSANHSVFYAPASSSVSMEELQAAQNLYDAVEDDHLLEEYF</sequence>
<organism evidence="2 3">
    <name type="scientific">Rhodonia placenta</name>
    <dbReference type="NCBI Taxonomy" id="104341"/>
    <lineage>
        <taxon>Eukaryota</taxon>
        <taxon>Fungi</taxon>
        <taxon>Dikarya</taxon>
        <taxon>Basidiomycota</taxon>
        <taxon>Agaricomycotina</taxon>
        <taxon>Agaricomycetes</taxon>
        <taxon>Polyporales</taxon>
        <taxon>Adustoporiaceae</taxon>
        <taxon>Rhodonia</taxon>
    </lineage>
</organism>
<reference evidence="2" key="2">
    <citation type="journal article" name="Front. Microbiol.">
        <title>Degradative Capacity of Two Strains of Rhodonia placenta: From Phenotype to Genotype.</title>
        <authorList>
            <person name="Kolle M."/>
            <person name="Horta M.A.C."/>
            <person name="Nowrousian M."/>
            <person name="Ohm R.A."/>
            <person name="Benz J.P."/>
            <person name="Pilgard A."/>
        </authorList>
    </citation>
    <scope>NUCLEOTIDE SEQUENCE</scope>
    <source>
        <strain evidence="2">FPRL280</strain>
    </source>
</reference>
<gene>
    <name evidence="2" type="ORF">IEO21_07549</name>
</gene>
<evidence type="ECO:0000313" key="3">
    <source>
        <dbReference type="Proteomes" id="UP000639403"/>
    </source>
</evidence>
<feature type="region of interest" description="Disordered" evidence="1">
    <location>
        <begin position="133"/>
        <end position="152"/>
    </location>
</feature>
<accession>A0A8H7NY76</accession>
<evidence type="ECO:0000256" key="1">
    <source>
        <dbReference type="SAM" id="MobiDB-lite"/>
    </source>
</evidence>